<name>A0ACC0JI63_CHOFU</name>
<dbReference type="EMBL" id="CM046122">
    <property type="protein sequence ID" value="KAI8423851.1"/>
    <property type="molecule type" value="Genomic_DNA"/>
</dbReference>
<keyword evidence="2" id="KW-1185">Reference proteome</keyword>
<proteinExistence type="predicted"/>
<evidence type="ECO:0000313" key="1">
    <source>
        <dbReference type="EMBL" id="KAI8423851.1"/>
    </source>
</evidence>
<accession>A0ACC0JI63</accession>
<sequence length="232" mass="25769">MVAPQFFTTWAYTTGANLVSTSGVFAGKAGRSGSDADVVLAELKKDGEVSMAHPTTAIKTSYSDDLSQYTIKPLDLVASSRGVQETVGNVVFGDYERDERECHTTVQDLADQKAECEPAILLMPLADVLLHPEYKHFGAKTSVALMKLITAVKSSFMMPRASDTPSDRVGHAWVGHWWMGGLRCYDRGRSALDLFRFYHEVFSVKPLTKTYLTYYLEIGNPKVWNLDTTEVK</sequence>
<comment type="caution">
    <text evidence="1">The sequence shown here is derived from an EMBL/GenBank/DDBJ whole genome shotgun (WGS) entry which is preliminary data.</text>
</comment>
<gene>
    <name evidence="1" type="ORF">MSG28_012860</name>
</gene>
<feature type="non-terminal residue" evidence="1">
    <location>
        <position position="232"/>
    </location>
</feature>
<organism evidence="1 2">
    <name type="scientific">Choristoneura fumiferana</name>
    <name type="common">Spruce budworm moth</name>
    <name type="synonym">Archips fumiferana</name>
    <dbReference type="NCBI Taxonomy" id="7141"/>
    <lineage>
        <taxon>Eukaryota</taxon>
        <taxon>Metazoa</taxon>
        <taxon>Ecdysozoa</taxon>
        <taxon>Arthropoda</taxon>
        <taxon>Hexapoda</taxon>
        <taxon>Insecta</taxon>
        <taxon>Pterygota</taxon>
        <taxon>Neoptera</taxon>
        <taxon>Endopterygota</taxon>
        <taxon>Lepidoptera</taxon>
        <taxon>Glossata</taxon>
        <taxon>Ditrysia</taxon>
        <taxon>Tortricoidea</taxon>
        <taxon>Tortricidae</taxon>
        <taxon>Tortricinae</taxon>
        <taxon>Choristoneura</taxon>
    </lineage>
</organism>
<evidence type="ECO:0000313" key="2">
    <source>
        <dbReference type="Proteomes" id="UP001064048"/>
    </source>
</evidence>
<protein>
    <submittedName>
        <fullName evidence="1">Uncharacterized protein</fullName>
    </submittedName>
</protein>
<reference evidence="1 2" key="1">
    <citation type="journal article" date="2022" name="Genome Biol. Evol.">
        <title>The Spruce Budworm Genome: Reconstructing the Evolutionary History of Antifreeze Proteins.</title>
        <authorList>
            <person name="Beliveau C."/>
            <person name="Gagne P."/>
            <person name="Picq S."/>
            <person name="Vernygora O."/>
            <person name="Keeling C.I."/>
            <person name="Pinkney K."/>
            <person name="Doucet D."/>
            <person name="Wen F."/>
            <person name="Johnston J.S."/>
            <person name="Maaroufi H."/>
            <person name="Boyle B."/>
            <person name="Laroche J."/>
            <person name="Dewar K."/>
            <person name="Juretic N."/>
            <person name="Blackburn G."/>
            <person name="Nisole A."/>
            <person name="Brunet B."/>
            <person name="Brandao M."/>
            <person name="Lumley L."/>
            <person name="Duan J."/>
            <person name="Quan G."/>
            <person name="Lucarotti C.J."/>
            <person name="Roe A.D."/>
            <person name="Sperling F.A.H."/>
            <person name="Levesque R.C."/>
            <person name="Cusson M."/>
        </authorList>
    </citation>
    <scope>NUCLEOTIDE SEQUENCE [LARGE SCALE GENOMIC DNA]</scope>
    <source>
        <strain evidence="1">Glfc:IPQL:Cfum</strain>
    </source>
</reference>
<dbReference type="Proteomes" id="UP001064048">
    <property type="component" value="Chromosome 22"/>
</dbReference>